<dbReference type="AlphaFoldDB" id="A0AAD4G7U8"/>
<dbReference type="Proteomes" id="UP001194468">
    <property type="component" value="Unassembled WGS sequence"/>
</dbReference>
<reference evidence="1" key="2">
    <citation type="journal article" date="2020" name="Nat. Commun.">
        <title>Large-scale genome sequencing of mycorrhizal fungi provides insights into the early evolution of symbiotic traits.</title>
        <authorList>
            <person name="Miyauchi S."/>
            <person name="Kiss E."/>
            <person name="Kuo A."/>
            <person name="Drula E."/>
            <person name="Kohler A."/>
            <person name="Sanchez-Garcia M."/>
            <person name="Morin E."/>
            <person name="Andreopoulos B."/>
            <person name="Barry K.W."/>
            <person name="Bonito G."/>
            <person name="Buee M."/>
            <person name="Carver A."/>
            <person name="Chen C."/>
            <person name="Cichocki N."/>
            <person name="Clum A."/>
            <person name="Culley D."/>
            <person name="Crous P.W."/>
            <person name="Fauchery L."/>
            <person name="Girlanda M."/>
            <person name="Hayes R.D."/>
            <person name="Keri Z."/>
            <person name="LaButti K."/>
            <person name="Lipzen A."/>
            <person name="Lombard V."/>
            <person name="Magnuson J."/>
            <person name="Maillard F."/>
            <person name="Murat C."/>
            <person name="Nolan M."/>
            <person name="Ohm R.A."/>
            <person name="Pangilinan J."/>
            <person name="Pereira M.F."/>
            <person name="Perotto S."/>
            <person name="Peter M."/>
            <person name="Pfister S."/>
            <person name="Riley R."/>
            <person name="Sitrit Y."/>
            <person name="Stielow J.B."/>
            <person name="Szollosi G."/>
            <person name="Zifcakova L."/>
            <person name="Stursova M."/>
            <person name="Spatafora J.W."/>
            <person name="Tedersoo L."/>
            <person name="Vaario L.M."/>
            <person name="Yamada A."/>
            <person name="Yan M."/>
            <person name="Wang P."/>
            <person name="Xu J."/>
            <person name="Bruns T."/>
            <person name="Baldrian P."/>
            <person name="Vilgalys R."/>
            <person name="Dunand C."/>
            <person name="Henrissat B."/>
            <person name="Grigoriev I.V."/>
            <person name="Hibbett D."/>
            <person name="Nagy L.G."/>
            <person name="Martin F.M."/>
        </authorList>
    </citation>
    <scope>NUCLEOTIDE SEQUENCE</scope>
    <source>
        <strain evidence="1">BED1</strain>
    </source>
</reference>
<name>A0AAD4G7U8_BOLED</name>
<evidence type="ECO:0000313" key="1">
    <source>
        <dbReference type="EMBL" id="KAF8425076.1"/>
    </source>
</evidence>
<reference evidence="1" key="1">
    <citation type="submission" date="2019-10" db="EMBL/GenBank/DDBJ databases">
        <authorList>
            <consortium name="DOE Joint Genome Institute"/>
            <person name="Kuo A."/>
            <person name="Miyauchi S."/>
            <person name="Kiss E."/>
            <person name="Drula E."/>
            <person name="Kohler A."/>
            <person name="Sanchez-Garcia M."/>
            <person name="Andreopoulos B."/>
            <person name="Barry K.W."/>
            <person name="Bonito G."/>
            <person name="Buee M."/>
            <person name="Carver A."/>
            <person name="Chen C."/>
            <person name="Cichocki N."/>
            <person name="Clum A."/>
            <person name="Culley D."/>
            <person name="Crous P.W."/>
            <person name="Fauchery L."/>
            <person name="Girlanda M."/>
            <person name="Hayes R."/>
            <person name="Keri Z."/>
            <person name="LaButti K."/>
            <person name="Lipzen A."/>
            <person name="Lombard V."/>
            <person name="Magnuson J."/>
            <person name="Maillard F."/>
            <person name="Morin E."/>
            <person name="Murat C."/>
            <person name="Nolan M."/>
            <person name="Ohm R."/>
            <person name="Pangilinan J."/>
            <person name="Pereira M."/>
            <person name="Perotto S."/>
            <person name="Peter M."/>
            <person name="Riley R."/>
            <person name="Sitrit Y."/>
            <person name="Stielow B."/>
            <person name="Szollosi G."/>
            <person name="Zifcakova L."/>
            <person name="Stursova M."/>
            <person name="Spatafora J.W."/>
            <person name="Tedersoo L."/>
            <person name="Vaario L.-M."/>
            <person name="Yamada A."/>
            <person name="Yan M."/>
            <person name="Wang P."/>
            <person name="Xu J."/>
            <person name="Bruns T."/>
            <person name="Baldrian P."/>
            <person name="Vilgalys R."/>
            <person name="Henrissat B."/>
            <person name="Grigoriev I.V."/>
            <person name="Hibbett D."/>
            <person name="Nagy L.G."/>
            <person name="Martin F.M."/>
        </authorList>
    </citation>
    <scope>NUCLEOTIDE SEQUENCE</scope>
    <source>
        <strain evidence="1">BED1</strain>
    </source>
</reference>
<accession>A0AAD4G7U8</accession>
<organism evidence="1 2">
    <name type="scientific">Boletus edulis BED1</name>
    <dbReference type="NCBI Taxonomy" id="1328754"/>
    <lineage>
        <taxon>Eukaryota</taxon>
        <taxon>Fungi</taxon>
        <taxon>Dikarya</taxon>
        <taxon>Basidiomycota</taxon>
        <taxon>Agaricomycotina</taxon>
        <taxon>Agaricomycetes</taxon>
        <taxon>Agaricomycetidae</taxon>
        <taxon>Boletales</taxon>
        <taxon>Boletineae</taxon>
        <taxon>Boletaceae</taxon>
        <taxon>Boletoideae</taxon>
        <taxon>Boletus</taxon>
    </lineage>
</organism>
<gene>
    <name evidence="1" type="ORF">L210DRAFT_3653261</name>
</gene>
<protein>
    <submittedName>
        <fullName evidence="1">Uncharacterized protein</fullName>
    </submittedName>
</protein>
<evidence type="ECO:0000313" key="2">
    <source>
        <dbReference type="Proteomes" id="UP001194468"/>
    </source>
</evidence>
<keyword evidence="2" id="KW-1185">Reference proteome</keyword>
<proteinExistence type="predicted"/>
<comment type="caution">
    <text evidence="1">The sequence shown here is derived from an EMBL/GenBank/DDBJ whole genome shotgun (WGS) entry which is preliminary data.</text>
</comment>
<dbReference type="SUPFAM" id="SSF48452">
    <property type="entry name" value="TPR-like"/>
    <property type="match status" value="1"/>
</dbReference>
<dbReference type="EMBL" id="WHUW01000097">
    <property type="protein sequence ID" value="KAF8425076.1"/>
    <property type="molecule type" value="Genomic_DNA"/>
</dbReference>
<dbReference type="InterPro" id="IPR011990">
    <property type="entry name" value="TPR-like_helical_dom_sf"/>
</dbReference>
<sequence length="244" mass="27528">MTLHPFTTSRKLSFLYGRRPLSPVGLNQTRQFVLHRMLFTNIELDDFVATLSHFLAEERQWIMMAVTNIGAIMKYGRPGSMLSFVLSNPTQKAKPFAESTLNPYLAVLLTFPATVSKHAKTLAILERFIPWEDPAAFFASIPKIFMSTSVGAPPLSEDWCMRSMEWVGREVFKRGGEDCHVEIEVLDTEEGNQLADGIIQDEDADKRGSALKKETARRWTRIARAAVNLAGLVNGFTWMEGTRE</sequence>